<dbReference type="Proteomes" id="UP001293718">
    <property type="component" value="Unassembled WGS sequence"/>
</dbReference>
<dbReference type="Pfam" id="PF17803">
    <property type="entry name" value="Cadherin_4"/>
    <property type="match status" value="1"/>
</dbReference>
<dbReference type="InterPro" id="IPR010221">
    <property type="entry name" value="VCBS_dom"/>
</dbReference>
<evidence type="ECO:0000313" key="2">
    <source>
        <dbReference type="EMBL" id="MDZ5461751.1"/>
    </source>
</evidence>
<dbReference type="EMBL" id="JAXOJX010000164">
    <property type="protein sequence ID" value="MDZ5461751.1"/>
    <property type="molecule type" value="Genomic_DNA"/>
</dbReference>
<keyword evidence="3" id="KW-1185">Reference proteome</keyword>
<dbReference type="NCBIfam" id="TIGR01965">
    <property type="entry name" value="VCBS_repeat"/>
    <property type="match status" value="5"/>
</dbReference>
<comment type="caution">
    <text evidence="2">The sequence shown here is derived from an EMBL/GenBank/DDBJ whole genome shotgun (WGS) entry which is preliminary data.</text>
</comment>
<evidence type="ECO:0000313" key="3">
    <source>
        <dbReference type="Proteomes" id="UP001293718"/>
    </source>
</evidence>
<feature type="non-terminal residue" evidence="2">
    <location>
        <position position="1"/>
    </location>
</feature>
<evidence type="ECO:0000259" key="1">
    <source>
        <dbReference type="Pfam" id="PF17803"/>
    </source>
</evidence>
<dbReference type="RefSeq" id="WP_322468830.1">
    <property type="nucleotide sequence ID" value="NZ_JAXOJX010000164.1"/>
</dbReference>
<accession>A0ABU5IS81</accession>
<feature type="domain" description="RapA2 cadherin-like" evidence="1">
    <location>
        <begin position="62"/>
        <end position="149"/>
    </location>
</feature>
<name>A0ABU5IS81_9BURK</name>
<dbReference type="InterPro" id="IPR040853">
    <property type="entry name" value="RapA2_cadherin-like"/>
</dbReference>
<sequence length="566" mass="56847">DKFSTTVTDTTSGGAWGALTINAAGAWSYSVDNSLAALQALKAGETHTETFSVTSLDGTATQTVTIVITGVNDAATINAGTDGVNAQAALTEDADTDALTSGIQLARTGSLSVSDADAGQDKFSTTVTDTTSGGAWGTLTINAAGTWSYAVDNSLAALQALKQGETHTETFTVQSLDGTASQTVTVVITGVNDAATIDAGTDGADAQAALTDDADTDTVTPGIQLTRTGSLSVSDSDTGQNKFSTTVSDTTSGGAWGALTINAAGTWSYAVDNSLAALQALKQGETHTETFTVQSLDGTATQTVTIVITGVNDAASIDAGTDSANARAALTEDADTDSVTPGIQLTRTGSLAISDSDAGQNKFSTTVTDTTSGGAWGTLTIKAAGTWSYTVDNSLAALQALKQGETHTETFTVQSLDGTATQTVTIVITGVNDAATIDAGTNGANAQAALTEDADTDAVTPGIQLTRTGSLAVSDTDAGQDKFSTTVTVTVTDTTSGGAWGTLTINAAGTWSYTVDNSLAALQALKQGETHTETFTVQSLDGTATQTVTVVITGVNDAATIDAGTD</sequence>
<protein>
    <submittedName>
        <fullName evidence="2">VCBS domain-containing protein</fullName>
    </submittedName>
</protein>
<feature type="non-terminal residue" evidence="2">
    <location>
        <position position="566"/>
    </location>
</feature>
<dbReference type="Gene3D" id="2.60.40.10">
    <property type="entry name" value="Immunoglobulins"/>
    <property type="match status" value="5"/>
</dbReference>
<organism evidence="2 3">
    <name type="scientific">Azohydromonas lata</name>
    <dbReference type="NCBI Taxonomy" id="45677"/>
    <lineage>
        <taxon>Bacteria</taxon>
        <taxon>Pseudomonadati</taxon>
        <taxon>Pseudomonadota</taxon>
        <taxon>Betaproteobacteria</taxon>
        <taxon>Burkholderiales</taxon>
        <taxon>Sphaerotilaceae</taxon>
        <taxon>Azohydromonas</taxon>
    </lineage>
</organism>
<gene>
    <name evidence="2" type="ORF">SM757_34770</name>
</gene>
<dbReference type="InterPro" id="IPR013783">
    <property type="entry name" value="Ig-like_fold"/>
</dbReference>
<proteinExistence type="predicted"/>
<reference evidence="2 3" key="1">
    <citation type="submission" date="2023-11" db="EMBL/GenBank/DDBJ databases">
        <title>Draft genome of Azohydromonas lata strain H1 (DSM1123), a polyhydroxyalkanoate producer.</title>
        <authorList>
            <person name="Traversa D."/>
            <person name="D'Addabbo P."/>
            <person name="Pazzani C."/>
            <person name="Manzari C."/>
            <person name="Chiara M."/>
            <person name="Scrascia M."/>
        </authorList>
    </citation>
    <scope>NUCLEOTIDE SEQUENCE [LARGE SCALE GENOMIC DNA]</scope>
    <source>
        <strain evidence="2 3">H1</strain>
    </source>
</reference>